<gene>
    <name evidence="4" type="ORF">EDC56_3035</name>
</gene>
<comment type="pathway">
    <text evidence="1">Cofactor biosynthesis; thiamine diphosphate biosynthesis.</text>
</comment>
<dbReference type="GO" id="GO:0008972">
    <property type="term" value="F:phosphomethylpyrimidine kinase activity"/>
    <property type="evidence" value="ECO:0007669"/>
    <property type="project" value="InterPro"/>
</dbReference>
<reference evidence="4 5" key="1">
    <citation type="submission" date="2018-11" db="EMBL/GenBank/DDBJ databases">
        <title>Genomic Encyclopedia of Type Strains, Phase IV (KMG-IV): sequencing the most valuable type-strain genomes for metagenomic binning, comparative biology and taxonomic classification.</title>
        <authorList>
            <person name="Goeker M."/>
        </authorList>
    </citation>
    <scope>NUCLEOTIDE SEQUENCE [LARGE SCALE GENOMIC DNA]</scope>
    <source>
        <strain evidence="4 5">DSM 100316</strain>
    </source>
</reference>
<evidence type="ECO:0000313" key="4">
    <source>
        <dbReference type="EMBL" id="ROR98800.1"/>
    </source>
</evidence>
<keyword evidence="5" id="KW-1185">Reference proteome</keyword>
<dbReference type="CDD" id="cd01169">
    <property type="entry name" value="HMPP_kinase"/>
    <property type="match status" value="1"/>
</dbReference>
<evidence type="ECO:0000313" key="5">
    <source>
        <dbReference type="Proteomes" id="UP000275394"/>
    </source>
</evidence>
<organism evidence="4 5">
    <name type="scientific">Sinobacterium caligoides</name>
    <dbReference type="NCBI Taxonomy" id="933926"/>
    <lineage>
        <taxon>Bacteria</taxon>
        <taxon>Pseudomonadati</taxon>
        <taxon>Pseudomonadota</taxon>
        <taxon>Gammaproteobacteria</taxon>
        <taxon>Cellvibrionales</taxon>
        <taxon>Spongiibacteraceae</taxon>
        <taxon>Sinobacterium</taxon>
    </lineage>
</organism>
<comment type="caution">
    <text evidence="4">The sequence shown here is derived from an EMBL/GenBank/DDBJ whole genome shotgun (WGS) entry which is preliminary data.</text>
</comment>
<dbReference type="Gene3D" id="3.40.1190.20">
    <property type="match status" value="1"/>
</dbReference>
<keyword evidence="4" id="KW-0808">Transferase</keyword>
<evidence type="ECO:0000256" key="1">
    <source>
        <dbReference type="ARBA" id="ARBA00004948"/>
    </source>
</evidence>
<evidence type="ECO:0000256" key="2">
    <source>
        <dbReference type="ARBA" id="ARBA00012135"/>
    </source>
</evidence>
<evidence type="ECO:0000259" key="3">
    <source>
        <dbReference type="Pfam" id="PF08543"/>
    </source>
</evidence>
<accession>A0A3N2DG67</accession>
<sequence>MPDFTIDPPVVLSFSHLDPCGASGIQADIETLSSLGVHCAPICTSLSAQDTLSIHHSTPMAATLIIEQARAILEDMPVKAFKLGWLGNSNNIEAIHTILTDYPHIPVVFDPCLKLGEPEDDHFIQAIQALLLPQCDIVILNTVEAHLLAPEADNLRACASEIHSYDCEHSLITGCQNTANKIASHLYDVHGLLKQYQQQRIKKPFCGAGSTLSASITAYLSHDFSLLEAVQQAHKYTWESLNHGRRIGMGQLLPNRLYWAESRH</sequence>
<keyword evidence="4" id="KW-0418">Kinase</keyword>
<dbReference type="Pfam" id="PF08543">
    <property type="entry name" value="Phos_pyr_kin"/>
    <property type="match status" value="1"/>
</dbReference>
<dbReference type="GO" id="GO:0005829">
    <property type="term" value="C:cytosol"/>
    <property type="evidence" value="ECO:0007669"/>
    <property type="project" value="TreeGrafter"/>
</dbReference>
<dbReference type="PANTHER" id="PTHR20858">
    <property type="entry name" value="PHOSPHOMETHYLPYRIMIDINE KINASE"/>
    <property type="match status" value="1"/>
</dbReference>
<protein>
    <recommendedName>
        <fullName evidence="2">hydroxymethylpyrimidine kinase</fullName>
        <ecNumber evidence="2">2.7.1.49</ecNumber>
    </recommendedName>
</protein>
<dbReference type="GO" id="GO:0009229">
    <property type="term" value="P:thiamine diphosphate biosynthetic process"/>
    <property type="evidence" value="ECO:0007669"/>
    <property type="project" value="UniProtKB-UniPathway"/>
</dbReference>
<dbReference type="UniPathway" id="UPA00060">
    <property type="reaction ID" value="UER00138"/>
</dbReference>
<dbReference type="GO" id="GO:0009228">
    <property type="term" value="P:thiamine biosynthetic process"/>
    <property type="evidence" value="ECO:0007669"/>
    <property type="project" value="InterPro"/>
</dbReference>
<dbReference type="EMBL" id="RKHR01000006">
    <property type="protein sequence ID" value="ROR98800.1"/>
    <property type="molecule type" value="Genomic_DNA"/>
</dbReference>
<dbReference type="RefSeq" id="WP_123713378.1">
    <property type="nucleotide sequence ID" value="NZ_RKHR01000006.1"/>
</dbReference>
<dbReference type="GO" id="GO:0008902">
    <property type="term" value="F:hydroxymethylpyrimidine kinase activity"/>
    <property type="evidence" value="ECO:0007669"/>
    <property type="project" value="UniProtKB-EC"/>
</dbReference>
<dbReference type="InterPro" id="IPR029056">
    <property type="entry name" value="Ribokinase-like"/>
</dbReference>
<dbReference type="SUPFAM" id="SSF53613">
    <property type="entry name" value="Ribokinase-like"/>
    <property type="match status" value="1"/>
</dbReference>
<dbReference type="AlphaFoldDB" id="A0A3N2DG67"/>
<dbReference type="Proteomes" id="UP000275394">
    <property type="component" value="Unassembled WGS sequence"/>
</dbReference>
<dbReference type="InterPro" id="IPR004399">
    <property type="entry name" value="HMP/HMP-P_kinase_dom"/>
</dbReference>
<feature type="domain" description="Pyridoxamine kinase/Phosphomethylpyrimidine kinase" evidence="3">
    <location>
        <begin position="18"/>
        <end position="251"/>
    </location>
</feature>
<dbReference type="PANTHER" id="PTHR20858:SF17">
    <property type="entry name" value="HYDROXYMETHYLPYRIMIDINE_PHOSPHOMETHYLPYRIMIDINE KINASE THI20-RELATED"/>
    <property type="match status" value="1"/>
</dbReference>
<dbReference type="InterPro" id="IPR013749">
    <property type="entry name" value="PM/HMP-P_kinase-1"/>
</dbReference>
<dbReference type="OrthoDB" id="9810880at2"/>
<name>A0A3N2DG67_9GAMM</name>
<dbReference type="EC" id="2.7.1.49" evidence="2"/>
<proteinExistence type="predicted"/>